<name>A0A0F0IDG0_ASPPU</name>
<evidence type="ECO:0000259" key="3">
    <source>
        <dbReference type="Pfam" id="PF01370"/>
    </source>
</evidence>
<comment type="caution">
    <text evidence="4">The sequence shown here is derived from an EMBL/GenBank/DDBJ whole genome shotgun (WGS) entry which is preliminary data.</text>
</comment>
<dbReference type="SUPFAM" id="SSF51735">
    <property type="entry name" value="NAD(P)-binding Rossmann-fold domains"/>
    <property type="match status" value="1"/>
</dbReference>
<evidence type="ECO:0000256" key="2">
    <source>
        <dbReference type="ARBA" id="ARBA00023445"/>
    </source>
</evidence>
<dbReference type="Pfam" id="PF01370">
    <property type="entry name" value="Epimerase"/>
    <property type="match status" value="1"/>
</dbReference>
<dbReference type="OrthoDB" id="2735536at2759"/>
<organism evidence="4 5">
    <name type="scientific">Aspergillus parasiticus (strain ATCC 56775 / NRRL 5862 / SRRC 143 / SU-1)</name>
    <dbReference type="NCBI Taxonomy" id="1403190"/>
    <lineage>
        <taxon>Eukaryota</taxon>
        <taxon>Fungi</taxon>
        <taxon>Dikarya</taxon>
        <taxon>Ascomycota</taxon>
        <taxon>Pezizomycotina</taxon>
        <taxon>Eurotiomycetes</taxon>
        <taxon>Eurotiomycetidae</taxon>
        <taxon>Eurotiales</taxon>
        <taxon>Aspergillaceae</taxon>
        <taxon>Aspergillus</taxon>
        <taxon>Aspergillus subgen. Circumdati</taxon>
    </lineage>
</organism>
<accession>A0A0F0IDG0</accession>
<evidence type="ECO:0000256" key="1">
    <source>
        <dbReference type="ARBA" id="ARBA00023002"/>
    </source>
</evidence>
<keyword evidence="1" id="KW-0560">Oxidoreductase</keyword>
<dbReference type="AlphaFoldDB" id="A0A0F0IDG0"/>
<dbReference type="EMBL" id="JZEE01000340">
    <property type="protein sequence ID" value="KJK65725.1"/>
    <property type="molecule type" value="Genomic_DNA"/>
</dbReference>
<dbReference type="InterPro" id="IPR036291">
    <property type="entry name" value="NAD(P)-bd_dom_sf"/>
</dbReference>
<comment type="similarity">
    <text evidence="2">Belongs to the NAD(P)-dependent epimerase/dehydratase family. Dihydroflavonol-4-reductase subfamily.</text>
</comment>
<dbReference type="InterPro" id="IPR001509">
    <property type="entry name" value="Epimerase_deHydtase"/>
</dbReference>
<evidence type="ECO:0000313" key="5">
    <source>
        <dbReference type="Proteomes" id="UP000033540"/>
    </source>
</evidence>
<dbReference type="STRING" id="1403190.A0A0F0IDG0"/>
<dbReference type="Proteomes" id="UP000033540">
    <property type="component" value="Unassembled WGS sequence"/>
</dbReference>
<dbReference type="Gene3D" id="3.40.50.720">
    <property type="entry name" value="NAD(P)-binding Rossmann-like Domain"/>
    <property type="match status" value="1"/>
</dbReference>
<dbReference type="InterPro" id="IPR050425">
    <property type="entry name" value="NAD(P)_dehydrat-like"/>
</dbReference>
<protein>
    <submittedName>
        <fullName evidence="4">Aldehyde reductase extended e SDR</fullName>
    </submittedName>
</protein>
<evidence type="ECO:0000313" key="4">
    <source>
        <dbReference type="EMBL" id="KJK65725.1"/>
    </source>
</evidence>
<dbReference type="PANTHER" id="PTHR10366">
    <property type="entry name" value="NAD DEPENDENT EPIMERASE/DEHYDRATASE"/>
    <property type="match status" value="1"/>
</dbReference>
<sequence length="382" mass="41611">MASIKKEQYAIAPGSRVLVTGANGFIGSHVVQQLLSLGYVVRGTVRSQKPWLEELFRSKYGPNSFESVVIPDLSDYDTLSKAMKDVSGVIHVASDVSFSPNADEVIPKVVSATETILEAAAKQSEGSIQRVVLTSSASAAALPQPGVEGIVITERKYSLGVDSITLDTWNDATVKAAFDEGTPADAKPFTVYVASKTEGERAAWKWVKNNKPPFVFNAVLPYYTLGEVLHPEIAGSTMKWAANLLDGDTTAFGFPGRTYKSYFPCPYTFRVDPFADKFSKIEFVDVADLARVHVVGLLHPEAKSERLFAFASTFTWKEFVGILRKLRPGHTEIPSPPENELRDLSEIVPARRAKDLLQAVFGGSGWVGLEESIQAGVDSLGY</sequence>
<proteinExistence type="inferred from homology"/>
<dbReference type="GO" id="GO:0016616">
    <property type="term" value="F:oxidoreductase activity, acting on the CH-OH group of donors, NAD or NADP as acceptor"/>
    <property type="evidence" value="ECO:0007669"/>
    <property type="project" value="TreeGrafter"/>
</dbReference>
<dbReference type="PANTHER" id="PTHR10366:SF562">
    <property type="entry name" value="ALDEHYDE REDUCTASE II (AFU_ORTHOLOGUE AFUA_1G11360)"/>
    <property type="match status" value="1"/>
</dbReference>
<reference evidence="4 5" key="1">
    <citation type="submission" date="2015-02" db="EMBL/GenBank/DDBJ databases">
        <title>Draft genome sequence of Aspergillus parasiticus SU-1.</title>
        <authorList>
            <person name="Yu J."/>
            <person name="Fedorova N."/>
            <person name="Yin Y."/>
            <person name="Losada L."/>
            <person name="Zafar N."/>
            <person name="Taujale R."/>
            <person name="Ehrlich K.C."/>
            <person name="Bhatnagar D."/>
            <person name="Cleveland T.E."/>
            <person name="Bennett J.W."/>
            <person name="Nierman W.C."/>
        </authorList>
    </citation>
    <scope>NUCLEOTIDE SEQUENCE [LARGE SCALE GENOMIC DNA]</scope>
    <source>
        <strain evidence="5">ATCC 56775 / NRRL 5862 / SRRC 143 / SU-1</strain>
    </source>
</reference>
<feature type="domain" description="NAD-dependent epimerase/dehydratase" evidence="3">
    <location>
        <begin position="17"/>
        <end position="145"/>
    </location>
</feature>
<gene>
    <name evidence="4" type="ORF">P875_00022172</name>
</gene>